<keyword evidence="2" id="KW-1185">Reference proteome</keyword>
<dbReference type="Proteomes" id="UP000324222">
    <property type="component" value="Unassembled WGS sequence"/>
</dbReference>
<evidence type="ECO:0000313" key="2">
    <source>
        <dbReference type="Proteomes" id="UP000324222"/>
    </source>
</evidence>
<reference evidence="1 2" key="1">
    <citation type="submission" date="2019-05" db="EMBL/GenBank/DDBJ databases">
        <title>Another draft genome of Portunus trituberculatus and its Hox gene families provides insights of decapod evolution.</title>
        <authorList>
            <person name="Jeong J.-H."/>
            <person name="Song I."/>
            <person name="Kim S."/>
            <person name="Choi T."/>
            <person name="Kim D."/>
            <person name="Ryu S."/>
            <person name="Kim W."/>
        </authorList>
    </citation>
    <scope>NUCLEOTIDE SEQUENCE [LARGE SCALE GENOMIC DNA]</scope>
    <source>
        <tissue evidence="1">Muscle</tissue>
    </source>
</reference>
<protein>
    <submittedName>
        <fullName evidence="1">Uncharacterized protein</fullName>
    </submittedName>
</protein>
<accession>A0A5B7CSA0</accession>
<dbReference type="EMBL" id="VSRR010000112">
    <property type="protein sequence ID" value="MPC10333.1"/>
    <property type="molecule type" value="Genomic_DNA"/>
</dbReference>
<sequence>MRNYLVLIDIDDHVWRLPVELDGCLEWCRQLDSRSWWPCSRTITSTTTTMFCRLSFSSLPTLGQVGQGWGSRIQMSKRQCDHVLESITHKTPLTKDRFLQQPAVWNRELTIVGLGEGLWTPVSSSPSSGITSGIRWALGLPKH</sequence>
<organism evidence="1 2">
    <name type="scientific">Portunus trituberculatus</name>
    <name type="common">Swimming crab</name>
    <name type="synonym">Neptunus trituberculatus</name>
    <dbReference type="NCBI Taxonomy" id="210409"/>
    <lineage>
        <taxon>Eukaryota</taxon>
        <taxon>Metazoa</taxon>
        <taxon>Ecdysozoa</taxon>
        <taxon>Arthropoda</taxon>
        <taxon>Crustacea</taxon>
        <taxon>Multicrustacea</taxon>
        <taxon>Malacostraca</taxon>
        <taxon>Eumalacostraca</taxon>
        <taxon>Eucarida</taxon>
        <taxon>Decapoda</taxon>
        <taxon>Pleocyemata</taxon>
        <taxon>Brachyura</taxon>
        <taxon>Eubrachyura</taxon>
        <taxon>Portunoidea</taxon>
        <taxon>Portunidae</taxon>
        <taxon>Portuninae</taxon>
        <taxon>Portunus</taxon>
    </lineage>
</organism>
<dbReference type="AlphaFoldDB" id="A0A5B7CSA0"/>
<gene>
    <name evidence="1" type="ORF">E2C01_002967</name>
</gene>
<comment type="caution">
    <text evidence="1">The sequence shown here is derived from an EMBL/GenBank/DDBJ whole genome shotgun (WGS) entry which is preliminary data.</text>
</comment>
<evidence type="ECO:0000313" key="1">
    <source>
        <dbReference type="EMBL" id="MPC10333.1"/>
    </source>
</evidence>
<name>A0A5B7CSA0_PORTR</name>
<proteinExistence type="predicted"/>